<gene>
    <name evidence="4" type="ORF">AUC70_07110</name>
</gene>
<feature type="signal peptide" evidence="3">
    <location>
        <begin position="1"/>
        <end position="27"/>
    </location>
</feature>
<keyword evidence="1" id="KW-0802">TPR repeat</keyword>
<dbReference type="InterPro" id="IPR011990">
    <property type="entry name" value="TPR-like_helical_dom_sf"/>
</dbReference>
<evidence type="ECO:0000256" key="3">
    <source>
        <dbReference type="SAM" id="SignalP"/>
    </source>
</evidence>
<keyword evidence="5" id="KW-1185">Reference proteome</keyword>
<evidence type="ECO:0000256" key="1">
    <source>
        <dbReference type="PROSITE-ProRule" id="PRU00339"/>
    </source>
</evidence>
<evidence type="ECO:0000313" key="5">
    <source>
        <dbReference type="Proteomes" id="UP000094172"/>
    </source>
</evidence>
<keyword evidence="3" id="KW-0732">Signal</keyword>
<dbReference type="EMBL" id="LPWE01000012">
    <property type="protein sequence ID" value="ODR94430.1"/>
    <property type="molecule type" value="Genomic_DNA"/>
</dbReference>
<dbReference type="SUPFAM" id="SSF48452">
    <property type="entry name" value="TPR-like"/>
    <property type="match status" value="1"/>
</dbReference>
<reference evidence="4 5" key="1">
    <citation type="journal article" date="2016" name="Environ. Microbiol.">
        <title>New Methyloceanibacter diversity from North Sea sediments includes methanotroph containing solely the soluble methane monooxygenase.</title>
        <authorList>
            <person name="Vekeman B."/>
            <person name="Kerckhof F.M."/>
            <person name="Cremers G."/>
            <person name="de Vos P."/>
            <person name="Vandamme P."/>
            <person name="Boon N."/>
            <person name="Op den Camp H.J."/>
            <person name="Heylen K."/>
        </authorList>
    </citation>
    <scope>NUCLEOTIDE SEQUENCE [LARGE SCALE GENOMIC DNA]</scope>
    <source>
        <strain evidence="4 5">R-67176</strain>
    </source>
</reference>
<dbReference type="Proteomes" id="UP000094172">
    <property type="component" value="Unassembled WGS sequence"/>
</dbReference>
<organism evidence="4 5">
    <name type="scientific">Methyloceanibacter stevinii</name>
    <dbReference type="NCBI Taxonomy" id="1774970"/>
    <lineage>
        <taxon>Bacteria</taxon>
        <taxon>Pseudomonadati</taxon>
        <taxon>Pseudomonadota</taxon>
        <taxon>Alphaproteobacteria</taxon>
        <taxon>Hyphomicrobiales</taxon>
        <taxon>Hyphomicrobiaceae</taxon>
        <taxon>Methyloceanibacter</taxon>
    </lineage>
</organism>
<feature type="region of interest" description="Disordered" evidence="2">
    <location>
        <begin position="416"/>
        <end position="435"/>
    </location>
</feature>
<accession>A0A1E3VLL8</accession>
<sequence length="435" mass="47999">MGSWAKLATTAAAAVCLVLGVPGIVSAAGVSEPQREAMLQRMIANPSDLDLAFEYAQASSDAGDYEGAISALERMLIYAPNTPRLQFELGVLYYKLGAYEVARSYFEQVLLNPSVPNEIADQVRLYIQQLALAADPPPFSASIFSAIRWESNANFGPGTNTVTLNGIDFTLGDQSVGRPGWSWLNIGTLHYSYDLKNQGDRIEFDFLAYSTVYFDDELSDIDLDFFEVTLGPSFNMKRIGWDQTRLFLYAIGDLSYLGYDSYFYAPGAGIRLLSFAATQSVLDARLETRYRDFQDNSELPTNSLRTGFQTRLGVNYTYYLTPGLVLTTQVYAQREAADADFYANTEVAFSAGFAYTFENPLWRADYPLTWQLGAGASGATTTIPIRRSIPTSPSGTIRGGRGRRWWSLSRRPGRSCRKSSIATSSPTTTCGHSTT</sequence>
<dbReference type="PROSITE" id="PS50005">
    <property type="entry name" value="TPR"/>
    <property type="match status" value="1"/>
</dbReference>
<protein>
    <submittedName>
        <fullName evidence="4">Uncharacterized protein</fullName>
    </submittedName>
</protein>
<feature type="chain" id="PRO_5009138352" evidence="3">
    <location>
        <begin position="28"/>
        <end position="435"/>
    </location>
</feature>
<dbReference type="STRING" id="1774970.AUC70_07110"/>
<dbReference type="Gene3D" id="1.25.40.10">
    <property type="entry name" value="Tetratricopeptide repeat domain"/>
    <property type="match status" value="1"/>
</dbReference>
<dbReference type="AlphaFoldDB" id="A0A1E3VLL8"/>
<evidence type="ECO:0000313" key="4">
    <source>
        <dbReference type="EMBL" id="ODR94430.1"/>
    </source>
</evidence>
<name>A0A1E3VLL8_9HYPH</name>
<dbReference type="Pfam" id="PF13371">
    <property type="entry name" value="TPR_9"/>
    <property type="match status" value="1"/>
</dbReference>
<comment type="caution">
    <text evidence="4">The sequence shown here is derived from an EMBL/GenBank/DDBJ whole genome shotgun (WGS) entry which is preliminary data.</text>
</comment>
<evidence type="ECO:0000256" key="2">
    <source>
        <dbReference type="SAM" id="MobiDB-lite"/>
    </source>
</evidence>
<dbReference type="InterPro" id="IPR019734">
    <property type="entry name" value="TPR_rpt"/>
</dbReference>
<feature type="compositionally biased region" description="Polar residues" evidence="2">
    <location>
        <begin position="418"/>
        <end position="435"/>
    </location>
</feature>
<proteinExistence type="predicted"/>
<feature type="repeat" description="TPR" evidence="1">
    <location>
        <begin position="83"/>
        <end position="115"/>
    </location>
</feature>